<evidence type="ECO:0000256" key="2">
    <source>
        <dbReference type="ARBA" id="ARBA00022670"/>
    </source>
</evidence>
<evidence type="ECO:0000313" key="10">
    <source>
        <dbReference type="EMBL" id="SCF43091.1"/>
    </source>
</evidence>
<dbReference type="Pfam" id="PF00082">
    <property type="entry name" value="Peptidase_S8"/>
    <property type="match status" value="1"/>
</dbReference>
<dbReference type="InterPro" id="IPR050131">
    <property type="entry name" value="Peptidase_S8_subtilisin-like"/>
</dbReference>
<dbReference type="EMBL" id="LT607410">
    <property type="protein sequence ID" value="SCF43091.1"/>
    <property type="molecule type" value="Genomic_DNA"/>
</dbReference>
<keyword evidence="3 5" id="KW-0378">Hydrolase</keyword>
<feature type="active site" description="Charge relay system" evidence="5">
    <location>
        <position position="189"/>
    </location>
</feature>
<organism evidence="10 11">
    <name type="scientific">Micromonospora purpureochromogenes</name>
    <dbReference type="NCBI Taxonomy" id="47872"/>
    <lineage>
        <taxon>Bacteria</taxon>
        <taxon>Bacillati</taxon>
        <taxon>Actinomycetota</taxon>
        <taxon>Actinomycetes</taxon>
        <taxon>Micromonosporales</taxon>
        <taxon>Micromonosporaceae</taxon>
        <taxon>Micromonospora</taxon>
    </lineage>
</organism>
<feature type="compositionally biased region" description="Low complexity" evidence="7">
    <location>
        <begin position="141"/>
        <end position="156"/>
    </location>
</feature>
<dbReference type="AlphaFoldDB" id="A0A1C5ADF4"/>
<dbReference type="PANTHER" id="PTHR43806">
    <property type="entry name" value="PEPTIDASE S8"/>
    <property type="match status" value="1"/>
</dbReference>
<evidence type="ECO:0000256" key="4">
    <source>
        <dbReference type="ARBA" id="ARBA00022825"/>
    </source>
</evidence>
<dbReference type="InterPro" id="IPR023827">
    <property type="entry name" value="Peptidase_S8_Asp-AS"/>
</dbReference>
<feature type="region of interest" description="Disordered" evidence="7">
    <location>
        <begin position="133"/>
        <end position="156"/>
    </location>
</feature>
<dbReference type="PROSITE" id="PS51892">
    <property type="entry name" value="SUBTILASE"/>
    <property type="match status" value="1"/>
</dbReference>
<feature type="signal peptide" evidence="8">
    <location>
        <begin position="1"/>
        <end position="36"/>
    </location>
</feature>
<dbReference type="GO" id="GO:0006508">
    <property type="term" value="P:proteolysis"/>
    <property type="evidence" value="ECO:0007669"/>
    <property type="project" value="UniProtKB-KW"/>
</dbReference>
<keyword evidence="2 5" id="KW-0645">Protease</keyword>
<keyword evidence="4 5" id="KW-0720">Serine protease</keyword>
<feature type="active site" description="Charge relay system" evidence="5">
    <location>
        <position position="554"/>
    </location>
</feature>
<evidence type="ECO:0000256" key="1">
    <source>
        <dbReference type="ARBA" id="ARBA00011073"/>
    </source>
</evidence>
<protein>
    <submittedName>
        <fullName evidence="10">Subtilase family protein</fullName>
    </submittedName>
</protein>
<accession>A0A1C5ADF4</accession>
<evidence type="ECO:0000256" key="6">
    <source>
        <dbReference type="RuleBase" id="RU003355"/>
    </source>
</evidence>
<feature type="chain" id="PRO_5008711106" evidence="8">
    <location>
        <begin position="37"/>
        <end position="1080"/>
    </location>
</feature>
<feature type="domain" description="Peptidase S8/S53" evidence="9">
    <location>
        <begin position="180"/>
        <end position="605"/>
    </location>
</feature>
<reference evidence="10 11" key="1">
    <citation type="submission" date="2016-06" db="EMBL/GenBank/DDBJ databases">
        <authorList>
            <person name="Kjaerup R.B."/>
            <person name="Dalgaard T.S."/>
            <person name="Juul-Madsen H.R."/>
        </authorList>
    </citation>
    <scope>NUCLEOTIDE SEQUENCE [LARGE SCALE GENOMIC DNA]</scope>
    <source>
        <strain evidence="10 11">DSM 43821</strain>
    </source>
</reference>
<name>A0A1C5ADF4_9ACTN</name>
<dbReference type="InterPro" id="IPR036852">
    <property type="entry name" value="Peptidase_S8/S53_dom_sf"/>
</dbReference>
<gene>
    <name evidence="10" type="ORF">GA0074696_5778</name>
</gene>
<dbReference type="PRINTS" id="PR00723">
    <property type="entry name" value="SUBTILISIN"/>
</dbReference>
<dbReference type="PANTHER" id="PTHR43806:SF11">
    <property type="entry name" value="CEREVISIN-RELATED"/>
    <property type="match status" value="1"/>
</dbReference>
<dbReference type="GO" id="GO:0004252">
    <property type="term" value="F:serine-type endopeptidase activity"/>
    <property type="evidence" value="ECO:0007669"/>
    <property type="project" value="UniProtKB-UniRule"/>
</dbReference>
<feature type="active site" description="Charge relay system" evidence="5">
    <location>
        <position position="359"/>
    </location>
</feature>
<dbReference type="Proteomes" id="UP000198228">
    <property type="component" value="Chromosome I"/>
</dbReference>
<dbReference type="InterPro" id="IPR023828">
    <property type="entry name" value="Peptidase_S8_Ser-AS"/>
</dbReference>
<dbReference type="Gene3D" id="3.40.50.200">
    <property type="entry name" value="Peptidase S8/S53 domain"/>
    <property type="match status" value="2"/>
</dbReference>
<dbReference type="PROSITE" id="PS00138">
    <property type="entry name" value="SUBTILASE_SER"/>
    <property type="match status" value="1"/>
</dbReference>
<evidence type="ECO:0000256" key="3">
    <source>
        <dbReference type="ARBA" id="ARBA00022801"/>
    </source>
</evidence>
<evidence type="ECO:0000256" key="5">
    <source>
        <dbReference type="PROSITE-ProRule" id="PRU01240"/>
    </source>
</evidence>
<dbReference type="RefSeq" id="WP_197700791.1">
    <property type="nucleotide sequence ID" value="NZ_LT607410.1"/>
</dbReference>
<sequence>MSKPPIRRGRASAALLTSVVTAGALTLAFAGAPANAEQTTDVLKSSSTGWTPTDQERLAEARAKGQRTVTVLVAARDGQVATAADSLTQLGATVLYRDDDLGYLRADVATERAERIARSAGVQTVEIDASVPLPDPRPDAAESVAAQPAPGAATPANNPYLPIGDMGAAQFTAANPTLDGRGVTVGILDTGIDLSHPALQKTTTGERKIVDWVTATHPTDDADPTWVSMTKNVSGPSFTVDGRTWTAPGSASYRFGVFNERDVNLGGELGNDVNRDGNPAGSSGLFGVLWDGGSTAWVDTDQDGSFADQAAMTDYKVRNDVGTFGTDDPATAINESMPFVVQVDGKGKFVNIGIVSGAHGSHVAGITAGNGLFGGAMTGAAPGAKLVSVRVCLFVAGCTSSALIEGMIYAAKQANVDVINMSIGGLPSLNDGNNTRAVLYNRLIDQYDVQMFISAGNSGPGANTVGDPSVAEKVMSIGSYVTDATWRSNYGSSSPYAESLHYYSSRGPREDGGFKPNVIAPGSAISTIPTWQPGGPVPGTYVLPPGYAMFNGTSMASPQAAGAGALLVGAAKAQGFQHQPAQLRQAMMSSARFIDNTGTYEQGAGLIDVKAAYELLRTNIKTVDITSSVAVNTVLSGFLAKPGLGVGIYDREGVTVGKKYTRTYTFTRTSGGSKTVTYQLSWVGNDGTFATASSVALPLSKPVTVAVTVDPATPGAHSAVLQLDDPATTGVDKQTMNTVIAPYTFEPAANYQVQVSDKVGRNQSLHYFFRVPAGTPALKVDFTGPDGTAGTGQARFLRYHPYGVAIDSNASNSCYVPAVPVNPPAVPCATGSPNSRTTSNPLAGVWEVTVDGRRTSDAAWTPFTLTASVLGATVSPNPDVIASATAGTPLARSYTLTSTLGSFTGRAVGTTLGSARRGQFTIGNHEVKEYDLTVLPGSTQLRATIGGTSDPAADLDLFVLNCTSGTCVEAGKSADGDSEESVTLANPAPGAWKVRIDGYAVPNGSTTYNYIDVFTNAAFGTVAVTDANAARPGGASWTVPGTVTAKVAPDSGRVLFGNVQARTDTNILIGSGDVVVENVN</sequence>
<evidence type="ECO:0000313" key="11">
    <source>
        <dbReference type="Proteomes" id="UP000198228"/>
    </source>
</evidence>
<dbReference type="SUPFAM" id="SSF52743">
    <property type="entry name" value="Subtilisin-like"/>
    <property type="match status" value="1"/>
</dbReference>
<evidence type="ECO:0000256" key="8">
    <source>
        <dbReference type="SAM" id="SignalP"/>
    </source>
</evidence>
<proteinExistence type="inferred from homology"/>
<evidence type="ECO:0000259" key="9">
    <source>
        <dbReference type="Pfam" id="PF00082"/>
    </source>
</evidence>
<comment type="similarity">
    <text evidence="1 5 6">Belongs to the peptidase S8 family.</text>
</comment>
<dbReference type="InterPro" id="IPR015500">
    <property type="entry name" value="Peptidase_S8_subtilisin-rel"/>
</dbReference>
<dbReference type="Gene3D" id="2.60.120.380">
    <property type="match status" value="1"/>
</dbReference>
<dbReference type="InterPro" id="IPR000209">
    <property type="entry name" value="Peptidase_S8/S53_dom"/>
</dbReference>
<evidence type="ECO:0000256" key="7">
    <source>
        <dbReference type="SAM" id="MobiDB-lite"/>
    </source>
</evidence>
<dbReference type="PROSITE" id="PS00136">
    <property type="entry name" value="SUBTILASE_ASP"/>
    <property type="match status" value="1"/>
</dbReference>
<keyword evidence="8" id="KW-0732">Signal</keyword>